<dbReference type="GO" id="GO:0016746">
    <property type="term" value="F:acyltransferase activity"/>
    <property type="evidence" value="ECO:0007669"/>
    <property type="project" value="UniProtKB-KW"/>
</dbReference>
<dbReference type="PANTHER" id="PTHR23416">
    <property type="entry name" value="SIALIC ACID SYNTHASE-RELATED"/>
    <property type="match status" value="1"/>
</dbReference>
<organism evidence="1 2">
    <name type="scientific">Segatella copri</name>
    <dbReference type="NCBI Taxonomy" id="165179"/>
    <lineage>
        <taxon>Bacteria</taxon>
        <taxon>Pseudomonadati</taxon>
        <taxon>Bacteroidota</taxon>
        <taxon>Bacteroidia</taxon>
        <taxon>Bacteroidales</taxon>
        <taxon>Prevotellaceae</taxon>
        <taxon>Segatella</taxon>
    </lineage>
</organism>
<evidence type="ECO:0000313" key="1">
    <source>
        <dbReference type="EMBL" id="MBV3408732.1"/>
    </source>
</evidence>
<dbReference type="Proteomes" id="UP001196316">
    <property type="component" value="Unassembled WGS sequence"/>
</dbReference>
<sequence length="198" mass="21528">MGLFHKITFVPRFIRQVFYLPFNRLMFKSAGASIGSNFNVKNRFYLKLYPKGTLTIGDDFTIHSGEAINPITRNVKGCFFINGGANLTIGHNVGMSSPTIWCDEKIVIGNDVRIGALVTIMDTDCHSLKYEDRMNGDKKTKTRPVVIEEGVLIGAQSIVLKGSHIGAHSVIGAGSVVCGNIPSDCIAAGNPCKVIRKL</sequence>
<evidence type="ECO:0000313" key="2">
    <source>
        <dbReference type="Proteomes" id="UP001196316"/>
    </source>
</evidence>
<keyword evidence="1" id="KW-0012">Acyltransferase</keyword>
<dbReference type="InterPro" id="IPR001451">
    <property type="entry name" value="Hexapep"/>
</dbReference>
<name>A0AAW4NCS3_9BACT</name>
<dbReference type="CDD" id="cd04647">
    <property type="entry name" value="LbH_MAT_like"/>
    <property type="match status" value="1"/>
</dbReference>
<dbReference type="EMBL" id="JAHOEP010000026">
    <property type="protein sequence ID" value="MBV3408732.1"/>
    <property type="molecule type" value="Genomic_DNA"/>
</dbReference>
<dbReference type="RefSeq" id="WP_217326742.1">
    <property type="nucleotide sequence ID" value="NZ_JAHOEK010000025.1"/>
</dbReference>
<accession>A0AAW4NCS3</accession>
<reference evidence="1" key="1">
    <citation type="submission" date="2021-06" db="EMBL/GenBank/DDBJ databases">
        <title>Collection of gut derived symbiotic bacterial strains cultured from healthy donors.</title>
        <authorList>
            <person name="Lin H."/>
            <person name="Littmann E."/>
            <person name="Pamer E.G."/>
        </authorList>
    </citation>
    <scope>NUCLEOTIDE SEQUENCE</scope>
    <source>
        <strain evidence="1">MSK.21.60</strain>
    </source>
</reference>
<protein>
    <submittedName>
        <fullName evidence="1">Acyltransferase</fullName>
    </submittedName>
</protein>
<dbReference type="Pfam" id="PF00132">
    <property type="entry name" value="Hexapep"/>
    <property type="match status" value="1"/>
</dbReference>
<keyword evidence="1" id="KW-0808">Transferase</keyword>
<dbReference type="AlphaFoldDB" id="A0AAW4NCS3"/>
<proteinExistence type="predicted"/>
<gene>
    <name evidence="1" type="ORF">KSW80_10020</name>
</gene>
<dbReference type="InterPro" id="IPR051159">
    <property type="entry name" value="Hexapeptide_acetyltransf"/>
</dbReference>
<comment type="caution">
    <text evidence="1">The sequence shown here is derived from an EMBL/GenBank/DDBJ whole genome shotgun (WGS) entry which is preliminary data.</text>
</comment>